<gene>
    <name evidence="1" type="ORF">PTTG_07430</name>
</gene>
<sequence>MDDLELQLPPCPATSPPASSLHIFLTKALSEQDANGAALLDARFVDLLLELLANNKRLIRCLEATVNQLNAKVDPVIKRLAAVEILLKSGPMPNASTKKSFVSAASMAPVGSIHAPPAIRPPSNPTIALLKPKRVVIHSNPANTSLKNEPSGALVQKANNTLLGLNAKVGGKLVSICGASVMPSGDVSFYTKNRAHQK</sequence>
<organism evidence="1">
    <name type="scientific">Puccinia triticina (isolate 1-1 / race 1 (BBBD))</name>
    <name type="common">Brown leaf rust fungus</name>
    <dbReference type="NCBI Taxonomy" id="630390"/>
    <lineage>
        <taxon>Eukaryota</taxon>
        <taxon>Fungi</taxon>
        <taxon>Dikarya</taxon>
        <taxon>Basidiomycota</taxon>
        <taxon>Pucciniomycotina</taxon>
        <taxon>Pucciniomycetes</taxon>
        <taxon>Pucciniales</taxon>
        <taxon>Pucciniaceae</taxon>
        <taxon>Puccinia</taxon>
    </lineage>
</organism>
<evidence type="ECO:0000313" key="3">
    <source>
        <dbReference type="Proteomes" id="UP000005240"/>
    </source>
</evidence>
<name>A0A180FWM3_PUCT1</name>
<reference evidence="1" key="1">
    <citation type="submission" date="2009-11" db="EMBL/GenBank/DDBJ databases">
        <authorList>
            <consortium name="The Broad Institute Genome Sequencing Platform"/>
            <person name="Ward D."/>
            <person name="Feldgarden M."/>
            <person name="Earl A."/>
            <person name="Young S.K."/>
            <person name="Zeng Q."/>
            <person name="Koehrsen M."/>
            <person name="Alvarado L."/>
            <person name="Berlin A."/>
            <person name="Bochicchio J."/>
            <person name="Borenstein D."/>
            <person name="Chapman S.B."/>
            <person name="Chen Z."/>
            <person name="Engels R."/>
            <person name="Freedman E."/>
            <person name="Gellesch M."/>
            <person name="Goldberg J."/>
            <person name="Griggs A."/>
            <person name="Gujja S."/>
            <person name="Heilman E."/>
            <person name="Heiman D."/>
            <person name="Hepburn T."/>
            <person name="Howarth C."/>
            <person name="Jen D."/>
            <person name="Larson L."/>
            <person name="Lewis B."/>
            <person name="Mehta T."/>
            <person name="Park D."/>
            <person name="Pearson M."/>
            <person name="Roberts A."/>
            <person name="Saif S."/>
            <person name="Shea T."/>
            <person name="Shenoy N."/>
            <person name="Sisk P."/>
            <person name="Stolte C."/>
            <person name="Sykes S."/>
            <person name="Thomson T."/>
            <person name="Walk T."/>
            <person name="White J."/>
            <person name="Yandava C."/>
            <person name="Izard J."/>
            <person name="Baranova O.V."/>
            <person name="Blanton J.M."/>
            <person name="Tanner A.C."/>
            <person name="Dewhirst F.E."/>
            <person name="Haas B."/>
            <person name="Nusbaum C."/>
            <person name="Birren B."/>
        </authorList>
    </citation>
    <scope>NUCLEOTIDE SEQUENCE [LARGE SCALE GENOMIC DNA]</scope>
    <source>
        <strain evidence="1">1-1 BBBD Race 1</strain>
    </source>
</reference>
<dbReference type="EMBL" id="ADAS02010515">
    <property type="protein sequence ID" value="OAV84865.1"/>
    <property type="molecule type" value="Genomic_DNA"/>
</dbReference>
<evidence type="ECO:0000313" key="2">
    <source>
        <dbReference type="EnsemblFungi" id="PTTG_07430-t43_1-p1"/>
    </source>
</evidence>
<reference evidence="2 3" key="3">
    <citation type="journal article" date="2017" name="G3 (Bethesda)">
        <title>Comparative analysis highlights variable genome content of wheat rusts and divergence of the mating loci.</title>
        <authorList>
            <person name="Cuomo C.A."/>
            <person name="Bakkeren G."/>
            <person name="Khalil H.B."/>
            <person name="Panwar V."/>
            <person name="Joly D."/>
            <person name="Linning R."/>
            <person name="Sakthikumar S."/>
            <person name="Song X."/>
            <person name="Adiconis X."/>
            <person name="Fan L."/>
            <person name="Goldberg J.M."/>
            <person name="Levin J.Z."/>
            <person name="Young S."/>
            <person name="Zeng Q."/>
            <person name="Anikster Y."/>
            <person name="Bruce M."/>
            <person name="Wang M."/>
            <person name="Yin C."/>
            <person name="McCallum B."/>
            <person name="Szabo L.J."/>
            <person name="Hulbert S."/>
            <person name="Chen X."/>
            <person name="Fellers J.P."/>
        </authorList>
    </citation>
    <scope>NUCLEOTIDE SEQUENCE</scope>
    <source>
        <strain evidence="3">Isolate 1-1 / race 1 (BBBD)</strain>
        <strain evidence="2">isolate 1-1 / race 1 (BBBD)</strain>
    </source>
</reference>
<protein>
    <submittedName>
        <fullName evidence="1 2">Uncharacterized protein</fullName>
    </submittedName>
</protein>
<proteinExistence type="predicted"/>
<reference evidence="1" key="2">
    <citation type="submission" date="2016-05" db="EMBL/GenBank/DDBJ databases">
        <title>Comparative analysis highlights variable genome content of wheat rusts and divergence of the mating loci.</title>
        <authorList>
            <person name="Cuomo C.A."/>
            <person name="Bakkeren G."/>
            <person name="Szabo L."/>
            <person name="Khalil H."/>
            <person name="Joly D."/>
            <person name="Goldberg J."/>
            <person name="Young S."/>
            <person name="Zeng Q."/>
            <person name="Fellers J."/>
        </authorList>
    </citation>
    <scope>NUCLEOTIDE SEQUENCE [LARGE SCALE GENOMIC DNA]</scope>
    <source>
        <strain evidence="1">1-1 BBBD Race 1</strain>
    </source>
</reference>
<dbReference type="VEuPathDB" id="FungiDB:PTTG_07430"/>
<accession>A0A180FWM3</accession>
<dbReference type="AlphaFoldDB" id="A0A180FWM3"/>
<reference evidence="2" key="4">
    <citation type="submission" date="2025-05" db="UniProtKB">
        <authorList>
            <consortium name="EnsemblFungi"/>
        </authorList>
    </citation>
    <scope>IDENTIFICATION</scope>
    <source>
        <strain evidence="2">isolate 1-1 / race 1 (BBBD)</strain>
    </source>
</reference>
<keyword evidence="3" id="KW-1185">Reference proteome</keyword>
<evidence type="ECO:0000313" key="1">
    <source>
        <dbReference type="EMBL" id="OAV84865.1"/>
    </source>
</evidence>
<feature type="non-terminal residue" evidence="1">
    <location>
        <position position="198"/>
    </location>
</feature>
<dbReference type="Proteomes" id="UP000005240">
    <property type="component" value="Unassembled WGS sequence"/>
</dbReference>
<dbReference type="EnsemblFungi" id="PTTG_07430-t43_1">
    <property type="protein sequence ID" value="PTTG_07430-t43_1-p1"/>
    <property type="gene ID" value="PTTG_07430"/>
</dbReference>